<feature type="region of interest" description="Disordered" evidence="1">
    <location>
        <begin position="65"/>
        <end position="101"/>
    </location>
</feature>
<sequence length="361" mass="38113">MLSCLAVTACSDPLRNVERLEDVPLVAPDAGAADTGAALPTTAQVSAEPQELNRRPGLLGLFKRSGDAEAAAETAASGTGAPSEADPADAPQAEAAPASDATVDAVVADVAEVEETAKPRRGLLGGFLQRARSASARAEAVEEEKRDAVEPAGEEVAALAPDSVAAPETDTEEAAPRRRGLFGQLSAARGPRIDPDAPDARVVPYGTPVNFGEVVRVCDVPRNGLGKEIARYPEKRPTYRLYDSKPKQTGLRTHYLTGFKDGCARQFTAALALFGEAALHEQLRYGLPSKVQPYSATDEAYETVKGRVCRAAKGKPCGAKIEKLAQTTVFVSTYERYEGSASWANILLHDGTVVEKDKVGN</sequence>
<reference evidence="2 3" key="1">
    <citation type="journal article" date="2015" name="Int. J. Syst. Evol. Microbiol.">
        <title>Aestuariivita atlantica sp. nov., isolated from deep sea sediment of the Atlantic Ocean.</title>
        <authorList>
            <person name="Li G."/>
            <person name="Lai Q."/>
            <person name="Du Y."/>
            <person name="Liu X."/>
            <person name="Sun F."/>
            <person name="Shao Z."/>
        </authorList>
    </citation>
    <scope>NUCLEOTIDE SEQUENCE [LARGE SCALE GENOMIC DNA]</scope>
    <source>
        <strain evidence="2 3">22II-S11-z3</strain>
    </source>
</reference>
<dbReference type="AlphaFoldDB" id="A0A0L1JT62"/>
<keyword evidence="3" id="KW-1185">Reference proteome</keyword>
<protein>
    <submittedName>
        <fullName evidence="2">Uncharacterized protein</fullName>
    </submittedName>
</protein>
<dbReference type="PATRIC" id="fig|1317121.7.peg.1589"/>
<organism evidence="2 3">
    <name type="scientific">Pseudaestuariivita atlantica</name>
    <dbReference type="NCBI Taxonomy" id="1317121"/>
    <lineage>
        <taxon>Bacteria</taxon>
        <taxon>Pseudomonadati</taxon>
        <taxon>Pseudomonadota</taxon>
        <taxon>Alphaproteobacteria</taxon>
        <taxon>Rhodobacterales</taxon>
        <taxon>Paracoccaceae</taxon>
        <taxon>Pseudaestuariivita</taxon>
    </lineage>
</organism>
<evidence type="ECO:0000313" key="3">
    <source>
        <dbReference type="Proteomes" id="UP000036938"/>
    </source>
</evidence>
<proteinExistence type="predicted"/>
<name>A0A0L1JT62_9RHOB</name>
<accession>A0A0L1JT62</accession>
<dbReference type="RefSeq" id="WP_050529917.1">
    <property type="nucleotide sequence ID" value="NZ_AQQZ01000002.1"/>
</dbReference>
<feature type="region of interest" description="Disordered" evidence="1">
    <location>
        <begin position="163"/>
        <end position="199"/>
    </location>
</feature>
<dbReference type="OrthoDB" id="7865311at2"/>
<evidence type="ECO:0000256" key="1">
    <source>
        <dbReference type="SAM" id="MobiDB-lite"/>
    </source>
</evidence>
<gene>
    <name evidence="2" type="ORF">ATO11_06045</name>
</gene>
<feature type="compositionally biased region" description="Low complexity" evidence="1">
    <location>
        <begin position="68"/>
        <end position="101"/>
    </location>
</feature>
<comment type="caution">
    <text evidence="2">The sequence shown here is derived from an EMBL/GenBank/DDBJ whole genome shotgun (WGS) entry which is preliminary data.</text>
</comment>
<evidence type="ECO:0000313" key="2">
    <source>
        <dbReference type="EMBL" id="KNG94925.1"/>
    </source>
</evidence>
<dbReference type="Proteomes" id="UP000036938">
    <property type="component" value="Unassembled WGS sequence"/>
</dbReference>
<dbReference type="EMBL" id="AQQZ01000002">
    <property type="protein sequence ID" value="KNG94925.1"/>
    <property type="molecule type" value="Genomic_DNA"/>
</dbReference>